<keyword evidence="2" id="KW-1185">Reference proteome</keyword>
<reference evidence="1" key="1">
    <citation type="submission" date="2022-08" db="EMBL/GenBank/DDBJ databases">
        <title>Genome Sequence of Lecanicillium fungicola.</title>
        <authorList>
            <person name="Buettner E."/>
        </authorList>
    </citation>
    <scope>NUCLEOTIDE SEQUENCE</scope>
    <source>
        <strain evidence="1">Babe33</strain>
    </source>
</reference>
<dbReference type="EMBL" id="JANJQO010001779">
    <property type="protein sequence ID" value="KAJ2969292.1"/>
    <property type="molecule type" value="Genomic_DNA"/>
</dbReference>
<comment type="caution">
    <text evidence="1">The sequence shown here is derived from an EMBL/GenBank/DDBJ whole genome shotgun (WGS) entry which is preliminary data.</text>
</comment>
<name>A0ACC1MQL4_9HYPO</name>
<sequence>MSIHHFEELSSGSSETLVLQIRWNDARLVIRLQRASSGTGAPPLENSFIERYNTACRNDDYDEAEALSDEIIHAVVDKGRRMFDQIAPPTGATGSRDLHTFLFPREYTFRFTTLNENAELVREDTPATEDMLPSPVRVDPSCCLPRYSSREIRVLEDLASNGYIAHVQVDGKEMCSKAGDIKGENAAQRELDCLWTITKSGREPVLRVPKLLGLIQTPDEKRIIGFLQEYIPVSDSGELSTLGSIDGPSSIEAARRKKWAFQIQETVQSLHEMGVVWGDGKASNVLIHRDSDDAWVIDFGGGWTDGWLSPELAGTVEGDDAAVAKIFKFLDV</sequence>
<accession>A0ACC1MQL4</accession>
<protein>
    <submittedName>
        <fullName evidence="1">Uncharacterized protein</fullName>
    </submittedName>
</protein>
<evidence type="ECO:0000313" key="2">
    <source>
        <dbReference type="Proteomes" id="UP001143910"/>
    </source>
</evidence>
<proteinExistence type="predicted"/>
<organism evidence="1 2">
    <name type="scientific">Zarea fungicola</name>
    <dbReference type="NCBI Taxonomy" id="93591"/>
    <lineage>
        <taxon>Eukaryota</taxon>
        <taxon>Fungi</taxon>
        <taxon>Dikarya</taxon>
        <taxon>Ascomycota</taxon>
        <taxon>Pezizomycotina</taxon>
        <taxon>Sordariomycetes</taxon>
        <taxon>Hypocreomycetidae</taxon>
        <taxon>Hypocreales</taxon>
        <taxon>Cordycipitaceae</taxon>
        <taxon>Zarea</taxon>
    </lineage>
</organism>
<evidence type="ECO:0000313" key="1">
    <source>
        <dbReference type="EMBL" id="KAJ2969292.1"/>
    </source>
</evidence>
<gene>
    <name evidence="1" type="ORF">NQ176_g8741</name>
</gene>
<dbReference type="Proteomes" id="UP001143910">
    <property type="component" value="Unassembled WGS sequence"/>
</dbReference>